<dbReference type="EMBL" id="WIXP02000008">
    <property type="protein sequence ID" value="KAF6207263.1"/>
    <property type="molecule type" value="Genomic_DNA"/>
</dbReference>
<dbReference type="Proteomes" id="UP000466442">
    <property type="component" value="Unassembled WGS sequence"/>
</dbReference>
<organism evidence="6 7">
    <name type="scientific">Apolygus lucorum</name>
    <name type="common">Small green plant bug</name>
    <name type="synonym">Lygocoris lucorum</name>
    <dbReference type="NCBI Taxonomy" id="248454"/>
    <lineage>
        <taxon>Eukaryota</taxon>
        <taxon>Metazoa</taxon>
        <taxon>Ecdysozoa</taxon>
        <taxon>Arthropoda</taxon>
        <taxon>Hexapoda</taxon>
        <taxon>Insecta</taxon>
        <taxon>Pterygota</taxon>
        <taxon>Neoptera</taxon>
        <taxon>Paraneoptera</taxon>
        <taxon>Hemiptera</taxon>
        <taxon>Heteroptera</taxon>
        <taxon>Panheteroptera</taxon>
        <taxon>Cimicomorpha</taxon>
        <taxon>Miridae</taxon>
        <taxon>Mirini</taxon>
        <taxon>Apolygus</taxon>
    </lineage>
</organism>
<evidence type="ECO:0000256" key="3">
    <source>
        <dbReference type="RuleBase" id="RU003932"/>
    </source>
</evidence>
<dbReference type="SMART" id="SM00053">
    <property type="entry name" value="DYNc"/>
    <property type="match status" value="1"/>
</dbReference>
<sequence length="631" mass="70544">MEDLVTVINKLQEVVSLLGQDTLSLPQIVVVGDQSSGKSSVLESLVGQSFLPRGNGIATRRPLILQLVRKDENELTNAVDCGVFVHDKERVYTNFNEIRDEIISETVRKAGPSKDINPEPIILKIFSSKVSTLTMVDLPGIVKVPVGDQPPDVEEMVKALILKYISNSNSIILAVVTATTDMATCESLKIAKEVDPNFDRTIAVVTKLDLMDAGTDATDILTGNVIPIKLGIIGVINRSHLHTVEGKRISDAVKDEANYLKCMYPAIANCHGIPALARTLHRILLSRIESCLPQLRQRIKSSIVHYERVLESFGESVEDPKKTLLEILTKYSTTYCNKITGTHSELETRELTGGARISYIFLETYGRTLDNVDPLDGLTRSCIITAIRNTTGVRLPCFIPETCFELLVKRQIERLEAPSLACVQLIHDELERIITDVGPQLSVIMSRFPTLHKKIKGITLNLIKIRVHETNEMVKNLVKIHCSYINTSHPDFVKDKLDILAGFRNGDRGDTPTLPMIRMVESPPSADGNVMDSDPPKDCVLVERLIRSYFNVVKRSIQDTVPKAIMHFLVNHVMDRLPSDLVSQLYCKEATRLLFEESQSVADQRKNVTSLLKSYKKADYVISDLKENYYQ</sequence>
<dbReference type="PROSITE" id="PS51718">
    <property type="entry name" value="G_DYNAMIN_2"/>
    <property type="match status" value="1"/>
</dbReference>
<proteinExistence type="inferred from homology"/>
<dbReference type="OrthoDB" id="5061070at2759"/>
<dbReference type="GO" id="GO:0016559">
    <property type="term" value="P:peroxisome fission"/>
    <property type="evidence" value="ECO:0007669"/>
    <property type="project" value="TreeGrafter"/>
</dbReference>
<dbReference type="Pfam" id="PF02212">
    <property type="entry name" value="GED"/>
    <property type="match status" value="1"/>
</dbReference>
<dbReference type="InterPro" id="IPR003130">
    <property type="entry name" value="GED"/>
</dbReference>
<dbReference type="InterPro" id="IPR020850">
    <property type="entry name" value="GED_dom"/>
</dbReference>
<dbReference type="GO" id="GO:0005874">
    <property type="term" value="C:microtubule"/>
    <property type="evidence" value="ECO:0007669"/>
    <property type="project" value="TreeGrafter"/>
</dbReference>
<feature type="domain" description="Dynamin-type G" evidence="5">
    <location>
        <begin position="22"/>
        <end position="293"/>
    </location>
</feature>
<name>A0A8S9XE78_APOLU</name>
<dbReference type="PRINTS" id="PR00195">
    <property type="entry name" value="DYNAMIN"/>
</dbReference>
<evidence type="ECO:0000259" key="5">
    <source>
        <dbReference type="PROSITE" id="PS51718"/>
    </source>
</evidence>
<dbReference type="InterPro" id="IPR027417">
    <property type="entry name" value="P-loop_NTPase"/>
</dbReference>
<dbReference type="CDD" id="cd08771">
    <property type="entry name" value="DLP_1"/>
    <property type="match status" value="1"/>
</dbReference>
<dbReference type="AlphaFoldDB" id="A0A8S9XE78"/>
<dbReference type="GO" id="GO:0000266">
    <property type="term" value="P:mitochondrial fission"/>
    <property type="evidence" value="ECO:0007669"/>
    <property type="project" value="TreeGrafter"/>
</dbReference>
<keyword evidence="2 3" id="KW-0342">GTP-binding</keyword>
<dbReference type="SMART" id="SM00302">
    <property type="entry name" value="GED"/>
    <property type="match status" value="1"/>
</dbReference>
<dbReference type="InterPro" id="IPR022812">
    <property type="entry name" value="Dynamin"/>
</dbReference>
<evidence type="ECO:0008006" key="8">
    <source>
        <dbReference type="Google" id="ProtNLM"/>
    </source>
</evidence>
<keyword evidence="7" id="KW-1185">Reference proteome</keyword>
<dbReference type="GO" id="GO:0008017">
    <property type="term" value="F:microtubule binding"/>
    <property type="evidence" value="ECO:0007669"/>
    <property type="project" value="TreeGrafter"/>
</dbReference>
<dbReference type="Pfam" id="PF01031">
    <property type="entry name" value="Dynamin_M"/>
    <property type="match status" value="1"/>
</dbReference>
<dbReference type="Pfam" id="PF00350">
    <property type="entry name" value="Dynamin_N"/>
    <property type="match status" value="1"/>
</dbReference>
<dbReference type="GO" id="GO:0003924">
    <property type="term" value="F:GTPase activity"/>
    <property type="evidence" value="ECO:0007669"/>
    <property type="project" value="InterPro"/>
</dbReference>
<dbReference type="InterPro" id="IPR000375">
    <property type="entry name" value="Dynamin_stalk"/>
</dbReference>
<dbReference type="InterPro" id="IPR019762">
    <property type="entry name" value="Dynamin_GTPase_CS"/>
</dbReference>
<dbReference type="GO" id="GO:0005525">
    <property type="term" value="F:GTP binding"/>
    <property type="evidence" value="ECO:0007669"/>
    <property type="project" value="UniProtKB-KW"/>
</dbReference>
<accession>A0A8S9XE78</accession>
<dbReference type="InterPro" id="IPR045063">
    <property type="entry name" value="Dynamin_N"/>
</dbReference>
<feature type="domain" description="GED" evidence="4">
    <location>
        <begin position="539"/>
        <end position="630"/>
    </location>
</feature>
<evidence type="ECO:0000313" key="6">
    <source>
        <dbReference type="EMBL" id="KAF6207263.1"/>
    </source>
</evidence>
<dbReference type="GO" id="GO:0048312">
    <property type="term" value="P:intracellular distribution of mitochondria"/>
    <property type="evidence" value="ECO:0007669"/>
    <property type="project" value="TreeGrafter"/>
</dbReference>
<dbReference type="GO" id="GO:0005739">
    <property type="term" value="C:mitochondrion"/>
    <property type="evidence" value="ECO:0007669"/>
    <property type="project" value="TreeGrafter"/>
</dbReference>
<protein>
    <recommendedName>
        <fullName evidence="8">Dynamin-1-like protein</fullName>
    </recommendedName>
</protein>
<dbReference type="PANTHER" id="PTHR11566">
    <property type="entry name" value="DYNAMIN"/>
    <property type="match status" value="1"/>
</dbReference>
<comment type="similarity">
    <text evidence="3">Belongs to the TRAFAC class dynamin-like GTPase superfamily. Dynamin/Fzo/YdjA family.</text>
</comment>
<dbReference type="PROSITE" id="PS00410">
    <property type="entry name" value="G_DYNAMIN_1"/>
    <property type="match status" value="1"/>
</dbReference>
<dbReference type="SUPFAM" id="SSF52540">
    <property type="entry name" value="P-loop containing nucleoside triphosphate hydrolases"/>
    <property type="match status" value="1"/>
</dbReference>
<keyword evidence="1 3" id="KW-0547">Nucleotide-binding</keyword>
<dbReference type="InterPro" id="IPR030381">
    <property type="entry name" value="G_DYNAMIN_dom"/>
</dbReference>
<dbReference type="GO" id="GO:0006897">
    <property type="term" value="P:endocytosis"/>
    <property type="evidence" value="ECO:0007669"/>
    <property type="project" value="TreeGrafter"/>
</dbReference>
<evidence type="ECO:0000256" key="1">
    <source>
        <dbReference type="ARBA" id="ARBA00022741"/>
    </source>
</evidence>
<evidence type="ECO:0000259" key="4">
    <source>
        <dbReference type="PROSITE" id="PS51388"/>
    </source>
</evidence>
<dbReference type="InterPro" id="IPR001401">
    <property type="entry name" value="Dynamin_GTPase"/>
</dbReference>
<dbReference type="PANTHER" id="PTHR11566:SF21">
    <property type="entry name" value="DYNAMIN RELATED PROTEIN 1, ISOFORM A"/>
    <property type="match status" value="1"/>
</dbReference>
<gene>
    <name evidence="6" type="ORF">GE061_018504</name>
</gene>
<dbReference type="GO" id="GO:0016020">
    <property type="term" value="C:membrane"/>
    <property type="evidence" value="ECO:0007669"/>
    <property type="project" value="TreeGrafter"/>
</dbReference>
<dbReference type="Gene3D" id="1.20.120.1240">
    <property type="entry name" value="Dynamin, middle domain"/>
    <property type="match status" value="1"/>
</dbReference>
<comment type="caution">
    <text evidence="6">The sequence shown here is derived from an EMBL/GenBank/DDBJ whole genome shotgun (WGS) entry which is preliminary data.</text>
</comment>
<dbReference type="Gene3D" id="3.40.50.300">
    <property type="entry name" value="P-loop containing nucleotide triphosphate hydrolases"/>
    <property type="match status" value="1"/>
</dbReference>
<dbReference type="PROSITE" id="PS51388">
    <property type="entry name" value="GED"/>
    <property type="match status" value="1"/>
</dbReference>
<evidence type="ECO:0000256" key="2">
    <source>
        <dbReference type="ARBA" id="ARBA00023134"/>
    </source>
</evidence>
<evidence type="ECO:0000313" key="7">
    <source>
        <dbReference type="Proteomes" id="UP000466442"/>
    </source>
</evidence>
<reference evidence="6" key="1">
    <citation type="journal article" date="2021" name="Mol. Ecol. Resour.">
        <title>Apolygus lucorum genome provides insights into omnivorousness and mesophyll feeding.</title>
        <authorList>
            <person name="Liu Y."/>
            <person name="Liu H."/>
            <person name="Wang H."/>
            <person name="Huang T."/>
            <person name="Liu B."/>
            <person name="Yang B."/>
            <person name="Yin L."/>
            <person name="Li B."/>
            <person name="Zhang Y."/>
            <person name="Zhang S."/>
            <person name="Jiang F."/>
            <person name="Zhang X."/>
            <person name="Ren Y."/>
            <person name="Wang B."/>
            <person name="Wang S."/>
            <person name="Lu Y."/>
            <person name="Wu K."/>
            <person name="Fan W."/>
            <person name="Wang G."/>
        </authorList>
    </citation>
    <scope>NUCLEOTIDE SEQUENCE</scope>
    <source>
        <strain evidence="6">12Hb</strain>
    </source>
</reference>